<organism evidence="1 2">
    <name type="scientific">Thelohanellus kitauei</name>
    <name type="common">Myxosporean</name>
    <dbReference type="NCBI Taxonomy" id="669202"/>
    <lineage>
        <taxon>Eukaryota</taxon>
        <taxon>Metazoa</taxon>
        <taxon>Cnidaria</taxon>
        <taxon>Myxozoa</taxon>
        <taxon>Myxosporea</taxon>
        <taxon>Bivalvulida</taxon>
        <taxon>Platysporina</taxon>
        <taxon>Myxobolidae</taxon>
        <taxon>Thelohanellus</taxon>
    </lineage>
</organism>
<dbReference type="Proteomes" id="UP000031668">
    <property type="component" value="Unassembled WGS sequence"/>
</dbReference>
<comment type="caution">
    <text evidence="1">The sequence shown here is derived from an EMBL/GenBank/DDBJ whole genome shotgun (WGS) entry which is preliminary data.</text>
</comment>
<name>A0A0C2MVV8_THEKT</name>
<gene>
    <name evidence="1" type="ORF">RF11_06753</name>
</gene>
<dbReference type="AlphaFoldDB" id="A0A0C2MVV8"/>
<evidence type="ECO:0000313" key="1">
    <source>
        <dbReference type="EMBL" id="KII68310.1"/>
    </source>
</evidence>
<sequence length="149" mass="17507">MHERTMKITLNILTFWIIFIQFIGTNNWTRLNAEYTTTTSPSIHSPLHSKITFHNSLNDKLNIQFLKGDSNFVSLIFRPKIKNNPRNVTKWFVSYDGVKTFENGAKVVPNAFDPNYIIKLVKTSPNVSFRIFLISIYVQKRYQKFINIF</sequence>
<proteinExistence type="predicted"/>
<reference evidence="1 2" key="1">
    <citation type="journal article" date="2014" name="Genome Biol. Evol.">
        <title>The genome of the myxosporean Thelohanellus kitauei shows adaptations to nutrient acquisition within its fish host.</title>
        <authorList>
            <person name="Yang Y."/>
            <person name="Xiong J."/>
            <person name="Zhou Z."/>
            <person name="Huo F."/>
            <person name="Miao W."/>
            <person name="Ran C."/>
            <person name="Liu Y."/>
            <person name="Zhang J."/>
            <person name="Feng J."/>
            <person name="Wang M."/>
            <person name="Wang M."/>
            <person name="Wang L."/>
            <person name="Yao B."/>
        </authorList>
    </citation>
    <scope>NUCLEOTIDE SEQUENCE [LARGE SCALE GENOMIC DNA]</scope>
    <source>
        <strain evidence="1">Wuqing</strain>
    </source>
</reference>
<protein>
    <submittedName>
        <fullName evidence="1">Uncharacterized protein</fullName>
    </submittedName>
</protein>
<accession>A0A0C2MVV8</accession>
<keyword evidence="2" id="KW-1185">Reference proteome</keyword>
<evidence type="ECO:0000313" key="2">
    <source>
        <dbReference type="Proteomes" id="UP000031668"/>
    </source>
</evidence>
<dbReference type="EMBL" id="JWZT01002870">
    <property type="protein sequence ID" value="KII68310.1"/>
    <property type="molecule type" value="Genomic_DNA"/>
</dbReference>